<dbReference type="KEGG" id="por:APT59_01385"/>
<evidence type="ECO:0000313" key="3">
    <source>
        <dbReference type="Proteomes" id="UP000064137"/>
    </source>
</evidence>
<dbReference type="RefSeq" id="WP_059313218.1">
    <property type="nucleotide sequence ID" value="NZ_CP013987.1"/>
</dbReference>
<dbReference type="OrthoDB" id="6859157at2"/>
<keyword evidence="1" id="KW-0732">Signal</keyword>
<gene>
    <name evidence="2" type="ORF">APT59_01385</name>
</gene>
<organism evidence="2 3">
    <name type="scientific">Pseudomonas oryzihabitans</name>
    <dbReference type="NCBI Taxonomy" id="47885"/>
    <lineage>
        <taxon>Bacteria</taxon>
        <taxon>Pseudomonadati</taxon>
        <taxon>Pseudomonadota</taxon>
        <taxon>Gammaproteobacteria</taxon>
        <taxon>Pseudomonadales</taxon>
        <taxon>Pseudomonadaceae</taxon>
        <taxon>Pseudomonas</taxon>
    </lineage>
</organism>
<dbReference type="AlphaFoldDB" id="A0A0U4VIG3"/>
<feature type="chain" id="PRO_5006852868" evidence="1">
    <location>
        <begin position="25"/>
        <end position="230"/>
    </location>
</feature>
<dbReference type="PROSITE" id="PS51257">
    <property type="entry name" value="PROKAR_LIPOPROTEIN"/>
    <property type="match status" value="1"/>
</dbReference>
<dbReference type="Proteomes" id="UP000064137">
    <property type="component" value="Chromosome"/>
</dbReference>
<reference evidence="2 3" key="1">
    <citation type="submission" date="2016-01" db="EMBL/GenBank/DDBJ databases">
        <title>Annotation of Pseudomonas oryzihabitans USDA-ARS-USMARC-56511.</title>
        <authorList>
            <person name="Harhay G.P."/>
            <person name="Harhay D.M."/>
            <person name="Smith T.P.L."/>
            <person name="Bono J.L."/>
            <person name="Heaton M.P."/>
            <person name="Clawson M.L."/>
            <person name="Chitko-Mckown C.G."/>
            <person name="Capik S.F."/>
            <person name="DeDonder K.D."/>
            <person name="Apley M.D."/>
            <person name="Lubbers B.V."/>
            <person name="White B.J."/>
            <person name="Larson R.L."/>
        </authorList>
    </citation>
    <scope>NUCLEOTIDE SEQUENCE [LARGE SCALE GENOMIC DNA]</scope>
    <source>
        <strain evidence="2 3">USDA-ARS-USMARC-56511</strain>
    </source>
</reference>
<proteinExistence type="predicted"/>
<protein>
    <submittedName>
        <fullName evidence="2">Uncharacterized protein</fullName>
    </submittedName>
</protein>
<feature type="signal peptide" evidence="1">
    <location>
        <begin position="1"/>
        <end position="24"/>
    </location>
</feature>
<evidence type="ECO:0000256" key="1">
    <source>
        <dbReference type="SAM" id="SignalP"/>
    </source>
</evidence>
<name>A0A0U4VIG3_9PSED</name>
<sequence length="230" mass="25099">MPTRLALSALLFCACYLGLPLAHAQTTSPSHETSATQPLLSSSINDFTNEDWDRGVLRRVAGLTIPATPANVEGFISGRQVQLGDGEWRAITEVQRVGDNLAVFLDGTPLDAEAVGYPRRLAVDDAPGTGRHLQRLPGRFSTPINDFTNQDWLKGVYRKAAGISIPVTERNREEFKTGAIVRLADGQDYAVTYVNEFGRSMAVFLDSPALPGEKYGYPRQLTFVAPPPKP</sequence>
<accession>A0A0U4VIG3</accession>
<evidence type="ECO:0000313" key="2">
    <source>
        <dbReference type="EMBL" id="ALZ82923.1"/>
    </source>
</evidence>
<dbReference type="EMBL" id="CP013987">
    <property type="protein sequence ID" value="ALZ82923.1"/>
    <property type="molecule type" value="Genomic_DNA"/>
</dbReference>